<evidence type="ECO:0000313" key="3">
    <source>
        <dbReference type="Proteomes" id="UP001316803"/>
    </source>
</evidence>
<protein>
    <recommendedName>
        <fullName evidence="4">Prion-inhibition and propagation HeLo domain-containing protein</fullName>
    </recommendedName>
</protein>
<dbReference type="EMBL" id="JAKLMC020000016">
    <property type="protein sequence ID" value="KAK5952175.1"/>
    <property type="molecule type" value="Genomic_DNA"/>
</dbReference>
<sequence>MAELALGSLGLVLAWKGVVDFCTTLAELLQDDEGPRGSLLLRARCIKKSFEDWGEKYGVQNPKGEFASFDDERKELIAEILQRQSDASTKVRKTLEEYVIGDCALPDCNSLVKQAVGGYRKRIRKSAEKVKWILVDEKAMTDCIEELDRQSRSLWDLTWTHQSFLRRNNTMAVDQLMAAIKDEFQALRGLLTVHQRLPQDLHTLEVAINASLHTVAPIAVLDRVEHFARRAFLSGTDTNITDQLHAWQAYDEAPFMCVETSADFDDEMSALTSADFYVSMPQPKLIYIRDPVPALSCEAIIIDMLNSLVQQAVQYLTATGKSINFPSSPDGKESVLFDTADVYSLIQVLQALMLQICVAKQTVLLVVEGLEMVAMTNNRTSDWARLFVQSLRTVNSETRACGGQVRCVCIGPGRGELFNSDDTDVRLLEAMDNCTAF</sequence>
<reference evidence="2 3" key="1">
    <citation type="submission" date="2022-12" db="EMBL/GenBank/DDBJ databases">
        <title>Genomic features and morphological characterization of a novel Knufia sp. strain isolated from spacecraft assembly facility.</title>
        <authorList>
            <person name="Teixeira M."/>
            <person name="Chander A.M."/>
            <person name="Stajich J.E."/>
            <person name="Venkateswaran K."/>
        </authorList>
    </citation>
    <scope>NUCLEOTIDE SEQUENCE [LARGE SCALE GENOMIC DNA]</scope>
    <source>
        <strain evidence="2 3">FJI-L2-BK-P2</strain>
    </source>
</reference>
<gene>
    <name evidence="2" type="ORF">OHC33_006648</name>
</gene>
<evidence type="ECO:0000256" key="1">
    <source>
        <dbReference type="SAM" id="SignalP"/>
    </source>
</evidence>
<dbReference type="InterPro" id="IPR038305">
    <property type="entry name" value="HeLo_sf"/>
</dbReference>
<accession>A0AAN8I745</accession>
<dbReference type="Gene3D" id="1.20.120.1020">
    <property type="entry name" value="Prion-inhibition and propagation, HeLo domain"/>
    <property type="match status" value="1"/>
</dbReference>
<evidence type="ECO:0000313" key="2">
    <source>
        <dbReference type="EMBL" id="KAK5952175.1"/>
    </source>
</evidence>
<name>A0AAN8I745_9EURO</name>
<keyword evidence="1" id="KW-0732">Signal</keyword>
<dbReference type="Proteomes" id="UP001316803">
    <property type="component" value="Unassembled WGS sequence"/>
</dbReference>
<feature type="chain" id="PRO_5042899686" description="Prion-inhibition and propagation HeLo domain-containing protein" evidence="1">
    <location>
        <begin position="21"/>
        <end position="437"/>
    </location>
</feature>
<organism evidence="2 3">
    <name type="scientific">Knufia fluminis</name>
    <dbReference type="NCBI Taxonomy" id="191047"/>
    <lineage>
        <taxon>Eukaryota</taxon>
        <taxon>Fungi</taxon>
        <taxon>Dikarya</taxon>
        <taxon>Ascomycota</taxon>
        <taxon>Pezizomycotina</taxon>
        <taxon>Eurotiomycetes</taxon>
        <taxon>Chaetothyriomycetidae</taxon>
        <taxon>Chaetothyriales</taxon>
        <taxon>Trichomeriaceae</taxon>
        <taxon>Knufia</taxon>
    </lineage>
</organism>
<proteinExistence type="predicted"/>
<keyword evidence="3" id="KW-1185">Reference proteome</keyword>
<evidence type="ECO:0008006" key="4">
    <source>
        <dbReference type="Google" id="ProtNLM"/>
    </source>
</evidence>
<feature type="signal peptide" evidence="1">
    <location>
        <begin position="1"/>
        <end position="20"/>
    </location>
</feature>
<comment type="caution">
    <text evidence="2">The sequence shown here is derived from an EMBL/GenBank/DDBJ whole genome shotgun (WGS) entry which is preliminary data.</text>
</comment>
<dbReference type="AlphaFoldDB" id="A0AAN8I745"/>